<dbReference type="InterPro" id="IPR036264">
    <property type="entry name" value="Bact_exopeptidase_dim_dom"/>
</dbReference>
<comment type="similarity">
    <text evidence="2">Belongs to the peptidase M20A family.</text>
</comment>
<dbReference type="OrthoDB" id="7055905at2"/>
<keyword evidence="13" id="KW-1185">Reference proteome</keyword>
<evidence type="ECO:0000313" key="11">
    <source>
        <dbReference type="EMBL" id="NEG71287.1"/>
    </source>
</evidence>
<feature type="domain" description="Peptidase M20 dimerisation" evidence="9">
    <location>
        <begin position="283"/>
        <end position="402"/>
    </location>
</feature>
<keyword evidence="7 11" id="KW-0224">Dipeptidase</keyword>
<evidence type="ECO:0000256" key="5">
    <source>
        <dbReference type="ARBA" id="ARBA00022801"/>
    </source>
</evidence>
<reference evidence="11 12" key="1">
    <citation type="submission" date="2019-10" db="EMBL/GenBank/DDBJ databases">
        <title>Bifidobacterium from non-human primates.</title>
        <authorList>
            <person name="Modesto M."/>
        </authorList>
    </citation>
    <scope>NUCLEOTIDE SEQUENCE [LARGE SCALE GENOMIC DNA]</scope>
    <source>
        <strain evidence="11 12">TREM</strain>
    </source>
</reference>
<dbReference type="Proteomes" id="UP000482084">
    <property type="component" value="Unassembled WGS sequence"/>
</dbReference>
<dbReference type="Pfam" id="PF07687">
    <property type="entry name" value="M20_dimer"/>
    <property type="match status" value="1"/>
</dbReference>
<evidence type="ECO:0000256" key="3">
    <source>
        <dbReference type="ARBA" id="ARBA00022670"/>
    </source>
</evidence>
<evidence type="ECO:0000259" key="9">
    <source>
        <dbReference type="Pfam" id="PF07687"/>
    </source>
</evidence>
<sequence>MTTATDHPNLTETERTLLRQASAWFDDRRDEFTDDLLDWVAVPSVSDTAKAAPGAPYGPDVARMFDVAAARAHDFGLGSVNRDGHALEVRFEGVADDGQAGAASLLGDISLVSHLDVVPAGQGWTFEPFKPFARDGFVVGRGSSDNKTGALIDLYLLRFLKERRFTPRHALHILYGGAEETSLDDMRWYVEHVGTPHQAVITDSPFPANNAQKGHLTIRLTLPAGDVLAGLDAGVAPNAVPGRAAVVWPGVDTAVVQAAVNALDDTDLRSRISVEPAAGSAASAGATITVQGVSGHAAFPDGTRNAIVLLAQALLALDGTLHVLSDADHRAAEAIATLFASPYADGTPIAYEDDESGRTTQNLGVARPNAAAGTVELTVDIRYAVTQDGAAIEQALAGELDRFGGRIDDVDRSAPFFVPKDDQRLQTLLSAYNDVLDVHEEPNAMGGGTHARVIPGALNFGPGFGAHTYADGTPIAHHPGFLPEGRGSAHGADEWTSIEDAKIAFLIYLIGITRLDATLDA</sequence>
<dbReference type="InterPro" id="IPR002933">
    <property type="entry name" value="Peptidase_M20"/>
</dbReference>
<dbReference type="EMBL" id="WHZX01000002">
    <property type="protein sequence ID" value="NEG71287.1"/>
    <property type="molecule type" value="Genomic_DNA"/>
</dbReference>
<dbReference type="InterPro" id="IPR010964">
    <property type="entry name" value="M20A_pepV-rel"/>
</dbReference>
<dbReference type="Pfam" id="PF01546">
    <property type="entry name" value="Peptidase_M20"/>
    <property type="match status" value="1"/>
</dbReference>
<dbReference type="EMBL" id="WBSM01000006">
    <property type="protein sequence ID" value="KAB8287765.1"/>
    <property type="molecule type" value="Genomic_DNA"/>
</dbReference>
<dbReference type="PANTHER" id="PTHR43808:SF31">
    <property type="entry name" value="N-ACETYL-L-CITRULLINE DEACETYLASE"/>
    <property type="match status" value="1"/>
</dbReference>
<evidence type="ECO:0000313" key="13">
    <source>
        <dbReference type="Proteomes" id="UP000482084"/>
    </source>
</evidence>
<organism evidence="10 13">
    <name type="scientific">Bifidobacterium ramosum</name>
    <dbReference type="NCBI Taxonomy" id="1798158"/>
    <lineage>
        <taxon>Bacteria</taxon>
        <taxon>Bacillati</taxon>
        <taxon>Actinomycetota</taxon>
        <taxon>Actinomycetes</taxon>
        <taxon>Bifidobacteriales</taxon>
        <taxon>Bifidobacteriaceae</taxon>
        <taxon>Bifidobacterium</taxon>
    </lineage>
</organism>
<evidence type="ECO:0000256" key="2">
    <source>
        <dbReference type="ARBA" id="ARBA00006247"/>
    </source>
</evidence>
<accession>A0A6L4WZY3</accession>
<dbReference type="Proteomes" id="UP000469943">
    <property type="component" value="Unassembled WGS sequence"/>
</dbReference>
<evidence type="ECO:0000313" key="10">
    <source>
        <dbReference type="EMBL" id="KAB8287765.1"/>
    </source>
</evidence>
<keyword evidence="3" id="KW-0645">Protease</keyword>
<proteinExistence type="inferred from homology"/>
<dbReference type="InterPro" id="IPR011650">
    <property type="entry name" value="Peptidase_M20_dimer"/>
</dbReference>
<dbReference type="GO" id="GO:0006526">
    <property type="term" value="P:L-arginine biosynthetic process"/>
    <property type="evidence" value="ECO:0007669"/>
    <property type="project" value="TreeGrafter"/>
</dbReference>
<dbReference type="Gene3D" id="3.30.70.360">
    <property type="match status" value="2"/>
</dbReference>
<dbReference type="GO" id="GO:0016805">
    <property type="term" value="F:dipeptidase activity"/>
    <property type="evidence" value="ECO:0007669"/>
    <property type="project" value="UniProtKB-KW"/>
</dbReference>
<evidence type="ECO:0000256" key="4">
    <source>
        <dbReference type="ARBA" id="ARBA00022723"/>
    </source>
</evidence>
<dbReference type="SUPFAM" id="SSF53187">
    <property type="entry name" value="Zn-dependent exopeptidases"/>
    <property type="match status" value="1"/>
</dbReference>
<comment type="caution">
    <text evidence="10">The sequence shown here is derived from an EMBL/GenBank/DDBJ whole genome shotgun (WGS) entry which is preliminary data.</text>
</comment>
<keyword evidence="5 11" id="KW-0378">Hydrolase</keyword>
<evidence type="ECO:0000256" key="1">
    <source>
        <dbReference type="ARBA" id="ARBA00001947"/>
    </source>
</evidence>
<dbReference type="GO" id="GO:0008237">
    <property type="term" value="F:metallopeptidase activity"/>
    <property type="evidence" value="ECO:0007669"/>
    <property type="project" value="UniProtKB-KW"/>
</dbReference>
<comment type="cofactor">
    <cofactor evidence="1">
        <name>Zn(2+)</name>
        <dbReference type="ChEBI" id="CHEBI:29105"/>
    </cofactor>
</comment>
<dbReference type="RefSeq" id="WP_152358316.1">
    <property type="nucleotide sequence ID" value="NZ_WBSM01000006.1"/>
</dbReference>
<dbReference type="NCBIfam" id="TIGR01887">
    <property type="entry name" value="dipeptidaselike"/>
    <property type="match status" value="1"/>
</dbReference>
<dbReference type="GO" id="GO:0006508">
    <property type="term" value="P:proteolysis"/>
    <property type="evidence" value="ECO:0007669"/>
    <property type="project" value="UniProtKB-KW"/>
</dbReference>
<keyword evidence="8" id="KW-0482">Metalloprotease</keyword>
<evidence type="ECO:0000256" key="7">
    <source>
        <dbReference type="ARBA" id="ARBA00022997"/>
    </source>
</evidence>
<dbReference type="SUPFAM" id="SSF55031">
    <property type="entry name" value="Bacterial exopeptidase dimerisation domain"/>
    <property type="match status" value="1"/>
</dbReference>
<name>A0A6L4WZY3_9BIFI</name>
<dbReference type="EC" id="3.4.13.-" evidence="11"/>
<evidence type="ECO:0000313" key="12">
    <source>
        <dbReference type="Proteomes" id="UP000469943"/>
    </source>
</evidence>
<dbReference type="PANTHER" id="PTHR43808">
    <property type="entry name" value="ACETYLORNITHINE DEACETYLASE"/>
    <property type="match status" value="1"/>
</dbReference>
<evidence type="ECO:0000256" key="6">
    <source>
        <dbReference type="ARBA" id="ARBA00022833"/>
    </source>
</evidence>
<protein>
    <submittedName>
        <fullName evidence="10">Peptidase M20</fullName>
    </submittedName>
    <submittedName>
        <fullName evidence="11">Sapep family Mn(2+)-dependent dipeptidase</fullName>
        <ecNumber evidence="11">3.4.13.-</ecNumber>
    </submittedName>
</protein>
<evidence type="ECO:0000256" key="8">
    <source>
        <dbReference type="ARBA" id="ARBA00023049"/>
    </source>
</evidence>
<keyword evidence="6" id="KW-0862">Zinc</keyword>
<dbReference type="Gene3D" id="3.40.630.10">
    <property type="entry name" value="Zn peptidases"/>
    <property type="match status" value="1"/>
</dbReference>
<dbReference type="AlphaFoldDB" id="A0A6L4WZY3"/>
<dbReference type="InterPro" id="IPR050072">
    <property type="entry name" value="Peptidase_M20A"/>
</dbReference>
<gene>
    <name evidence="10" type="ORF">DSM100688_1232</name>
    <name evidence="11" type="ORF">GFD24_03430</name>
</gene>
<reference evidence="10 13" key="2">
    <citation type="submission" date="2019-10" db="EMBL/GenBank/DDBJ databases">
        <title>Characterization of the phylogenetic diversity of two novel species belonging to the genus Bifidobacterium: Bifidobacterium cebidarum sp. nov. and Bifidobacterium leontopitheci sp. nov.</title>
        <authorList>
            <person name="Lugli G.A."/>
            <person name="Duranti S."/>
            <person name="Milani C."/>
            <person name="Turroni F."/>
            <person name="Ventura M."/>
        </authorList>
    </citation>
    <scope>NUCLEOTIDE SEQUENCE [LARGE SCALE GENOMIC DNA]</scope>
    <source>
        <strain evidence="10 13">DSM 100688</strain>
    </source>
</reference>
<keyword evidence="4" id="KW-0479">Metal-binding</keyword>
<dbReference type="GO" id="GO:0008270">
    <property type="term" value="F:zinc ion binding"/>
    <property type="evidence" value="ECO:0007669"/>
    <property type="project" value="InterPro"/>
</dbReference>
<dbReference type="GO" id="GO:0008777">
    <property type="term" value="F:acetylornithine deacetylase activity"/>
    <property type="evidence" value="ECO:0007669"/>
    <property type="project" value="TreeGrafter"/>
</dbReference>